<dbReference type="STRING" id="1794912.AXX12_04685"/>
<dbReference type="PANTHER" id="PTHR13061">
    <property type="entry name" value="DYNACTIN SUBUNIT P25"/>
    <property type="match status" value="1"/>
</dbReference>
<dbReference type="InterPro" id="IPR011004">
    <property type="entry name" value="Trimer_LpxA-like_sf"/>
</dbReference>
<accession>A0A154BTS3</accession>
<dbReference type="CDD" id="cd04645">
    <property type="entry name" value="LbH_gamma_CA_like"/>
    <property type="match status" value="1"/>
</dbReference>
<dbReference type="PANTHER" id="PTHR13061:SF29">
    <property type="entry name" value="GAMMA CARBONIC ANHYDRASE-LIKE 1, MITOCHONDRIAL-RELATED"/>
    <property type="match status" value="1"/>
</dbReference>
<dbReference type="Gene3D" id="2.160.10.10">
    <property type="entry name" value="Hexapeptide repeat proteins"/>
    <property type="match status" value="1"/>
</dbReference>
<evidence type="ECO:0000313" key="2">
    <source>
        <dbReference type="Proteomes" id="UP000076268"/>
    </source>
</evidence>
<proteinExistence type="predicted"/>
<keyword evidence="2" id="KW-1185">Reference proteome</keyword>
<dbReference type="InterPro" id="IPR050484">
    <property type="entry name" value="Transf_Hexapept/Carb_Anhydrase"/>
</dbReference>
<gene>
    <name evidence="1" type="ORF">AXX12_04685</name>
</gene>
<name>A0A154BTS3_ANASB</name>
<reference evidence="1 2" key="1">
    <citation type="submission" date="2016-02" db="EMBL/GenBank/DDBJ databases">
        <title>Anaerosporomusa subterraneum gen. nov., sp. nov., a spore-forming obligate anaerobe isolated from saprolite.</title>
        <authorList>
            <person name="Choi J.K."/>
            <person name="Shah M."/>
            <person name="Yee N."/>
        </authorList>
    </citation>
    <scope>NUCLEOTIDE SEQUENCE [LARGE SCALE GENOMIC DNA]</scope>
    <source>
        <strain evidence="1 2">RU4</strain>
    </source>
</reference>
<protein>
    <submittedName>
        <fullName evidence="1">Gamma carbonic anhydrase family protein</fullName>
    </submittedName>
</protein>
<evidence type="ECO:0000313" key="1">
    <source>
        <dbReference type="EMBL" id="KYZ77414.1"/>
    </source>
</evidence>
<dbReference type="EMBL" id="LSGP01000013">
    <property type="protein sequence ID" value="KYZ77414.1"/>
    <property type="molecule type" value="Genomic_DNA"/>
</dbReference>
<dbReference type="AlphaFoldDB" id="A0A154BTS3"/>
<dbReference type="SUPFAM" id="SSF51161">
    <property type="entry name" value="Trimeric LpxA-like enzymes"/>
    <property type="match status" value="1"/>
</dbReference>
<dbReference type="InterPro" id="IPR001451">
    <property type="entry name" value="Hexapep"/>
</dbReference>
<dbReference type="OrthoDB" id="9803036at2"/>
<comment type="caution">
    <text evidence="1">The sequence shown here is derived from an EMBL/GenBank/DDBJ whole genome shotgun (WGS) entry which is preliminary data.</text>
</comment>
<dbReference type="InterPro" id="IPR047324">
    <property type="entry name" value="LbH_gamma_CA-like"/>
</dbReference>
<dbReference type="Proteomes" id="UP000076268">
    <property type="component" value="Unassembled WGS sequence"/>
</dbReference>
<organism evidence="1 2">
    <name type="scientific">Anaerosporomusa subterranea</name>
    <dbReference type="NCBI Taxonomy" id="1794912"/>
    <lineage>
        <taxon>Bacteria</taxon>
        <taxon>Bacillati</taxon>
        <taxon>Bacillota</taxon>
        <taxon>Negativicutes</taxon>
        <taxon>Acetonemataceae</taxon>
        <taxon>Anaerosporomusa</taxon>
    </lineage>
</organism>
<dbReference type="Pfam" id="PF00132">
    <property type="entry name" value="Hexapep"/>
    <property type="match status" value="1"/>
</dbReference>
<sequence>MQYSVAPFKGVWPQVEESVFLADGVRILGDVIIAQSANIWFNSVVRGDENAIRIGRFTNIQDNTTIHVQDTHSCTVGDYVTVGHNALLHGCRIANNCIIGMGSVIMNGVEIGENCIVGARSLITENKVIPPNSLVVGSPARVIRKLEPEQIEEIRESALHYNKLAIEYINYRKNV</sequence>